<gene>
    <name evidence="1" type="ORF">ABWT76_000052</name>
</gene>
<name>A0AAU8JGA7_9CYAN</name>
<dbReference type="AlphaFoldDB" id="A0AAU8JGA7"/>
<dbReference type="EMBL" id="CP159837">
    <property type="protein sequence ID" value="XCM37303.1"/>
    <property type="molecule type" value="Genomic_DNA"/>
</dbReference>
<organism evidence="1">
    <name type="scientific">Planktothricoides raciborskii GIHE-MW2</name>
    <dbReference type="NCBI Taxonomy" id="2792601"/>
    <lineage>
        <taxon>Bacteria</taxon>
        <taxon>Bacillati</taxon>
        <taxon>Cyanobacteriota</taxon>
        <taxon>Cyanophyceae</taxon>
        <taxon>Oscillatoriophycideae</taxon>
        <taxon>Oscillatoriales</taxon>
        <taxon>Oscillatoriaceae</taxon>
        <taxon>Planktothricoides</taxon>
    </lineage>
</organism>
<dbReference type="RefSeq" id="WP_354635454.1">
    <property type="nucleotide sequence ID" value="NZ_CP159837.1"/>
</dbReference>
<sequence length="103" mass="11980">MFDWLFKPYRQHKILRNIDWIESQTERYFSAPLEQVQAEHKEVVTMAKEAQVRGKLAGEIYQGLGDIESAKLAANTEGIKVLEQVQQRRQGYRSMRGRLIKGS</sequence>
<reference evidence="1" key="1">
    <citation type="submission" date="2024-07" db="EMBL/GenBank/DDBJ databases">
        <authorList>
            <person name="Kim Y.J."/>
            <person name="Jeong J.Y."/>
        </authorList>
    </citation>
    <scope>NUCLEOTIDE SEQUENCE</scope>
    <source>
        <strain evidence="1">GIHE-MW2</strain>
    </source>
</reference>
<accession>A0AAU8JGA7</accession>
<protein>
    <submittedName>
        <fullName evidence="1">Uncharacterized protein</fullName>
    </submittedName>
</protein>
<proteinExistence type="predicted"/>
<evidence type="ECO:0000313" key="1">
    <source>
        <dbReference type="EMBL" id="XCM37303.1"/>
    </source>
</evidence>